<evidence type="ECO:0000313" key="1">
    <source>
        <dbReference type="EMBL" id="CAB3769301.1"/>
    </source>
</evidence>
<dbReference type="EMBL" id="CADIKF010000062">
    <property type="protein sequence ID" value="CAB3769301.1"/>
    <property type="molecule type" value="Genomic_DNA"/>
</dbReference>
<evidence type="ECO:0000313" key="2">
    <source>
        <dbReference type="Proteomes" id="UP000494329"/>
    </source>
</evidence>
<proteinExistence type="predicted"/>
<name>A0A6J5EVF7_9BURK</name>
<dbReference type="Proteomes" id="UP000494329">
    <property type="component" value="Unassembled WGS sequence"/>
</dbReference>
<keyword evidence="2" id="KW-1185">Reference proteome</keyword>
<protein>
    <submittedName>
        <fullName evidence="1">Uncharacterized protein</fullName>
    </submittedName>
</protein>
<sequence length="55" mass="6557">MRTIKIQQFTEEDEEFFELGDETEVMVTDDEWRLLEEAQDVIWIDRLGGFYALVG</sequence>
<dbReference type="RefSeq" id="WP_175114647.1">
    <property type="nucleotide sequence ID" value="NZ_CADIKF010000062.1"/>
</dbReference>
<reference evidence="1 2" key="1">
    <citation type="submission" date="2020-04" db="EMBL/GenBank/DDBJ databases">
        <authorList>
            <person name="De Canck E."/>
        </authorList>
    </citation>
    <scope>NUCLEOTIDE SEQUENCE [LARGE SCALE GENOMIC DNA]</scope>
    <source>
        <strain evidence="1 2">LMG 29739</strain>
    </source>
</reference>
<gene>
    <name evidence="1" type="ORF">LMG29739_05511</name>
</gene>
<dbReference type="AlphaFoldDB" id="A0A6J5EVF7"/>
<organism evidence="1 2">
    <name type="scientific">Paraburkholderia solisilvae</name>
    <dbReference type="NCBI Taxonomy" id="624376"/>
    <lineage>
        <taxon>Bacteria</taxon>
        <taxon>Pseudomonadati</taxon>
        <taxon>Pseudomonadota</taxon>
        <taxon>Betaproteobacteria</taxon>
        <taxon>Burkholderiales</taxon>
        <taxon>Burkholderiaceae</taxon>
        <taxon>Paraburkholderia</taxon>
    </lineage>
</organism>
<accession>A0A6J5EVF7</accession>